<dbReference type="GO" id="GO:0003676">
    <property type="term" value="F:nucleic acid binding"/>
    <property type="evidence" value="ECO:0007669"/>
    <property type="project" value="InterPro"/>
</dbReference>
<protein>
    <recommendedName>
        <fullName evidence="3">RRM domain-containing protein</fullName>
    </recommendedName>
</protein>
<dbReference type="SUPFAM" id="SSF54928">
    <property type="entry name" value="RNA-binding domain, RBD"/>
    <property type="match status" value="1"/>
</dbReference>
<evidence type="ECO:0000313" key="2">
    <source>
        <dbReference type="Proteomes" id="UP000078284"/>
    </source>
</evidence>
<proteinExistence type="predicted"/>
<sequence length="140" mass="15522">MDFFGFNRPQVCKELKVLNLFADNPEMKAFFEKPIASWYIDVEGFDTSLPEDEMKEALTNHFKSCGVIAMVSFRRHPETDVVNGLATITMMGNDADEKVMLLNGSELGGRKLVVKANPTPRLKLDHLNLPFGGSSVPGTS</sequence>
<gene>
    <name evidence="1" type="ordered locus">AXX17_At4g28290</name>
</gene>
<dbReference type="EMBL" id="LUHQ01000004">
    <property type="protein sequence ID" value="OAO99700.1"/>
    <property type="molecule type" value="Genomic_DNA"/>
</dbReference>
<accession>A0A178V1Y7</accession>
<organism evidence="1 2">
    <name type="scientific">Arabidopsis thaliana</name>
    <name type="common">Mouse-ear cress</name>
    <dbReference type="NCBI Taxonomy" id="3702"/>
    <lineage>
        <taxon>Eukaryota</taxon>
        <taxon>Viridiplantae</taxon>
        <taxon>Streptophyta</taxon>
        <taxon>Embryophyta</taxon>
        <taxon>Tracheophyta</taxon>
        <taxon>Spermatophyta</taxon>
        <taxon>Magnoliopsida</taxon>
        <taxon>eudicotyledons</taxon>
        <taxon>Gunneridae</taxon>
        <taxon>Pentapetalae</taxon>
        <taxon>rosids</taxon>
        <taxon>malvids</taxon>
        <taxon>Brassicales</taxon>
        <taxon>Brassicaceae</taxon>
        <taxon>Camelineae</taxon>
        <taxon>Arabidopsis</taxon>
    </lineage>
</organism>
<dbReference type="AlphaFoldDB" id="A0A178V1Y7"/>
<dbReference type="Gene3D" id="3.30.70.330">
    <property type="match status" value="1"/>
</dbReference>
<reference evidence="2" key="1">
    <citation type="journal article" date="2016" name="Proc. Natl. Acad. Sci. U.S.A.">
        <title>Chromosome-level assembly of Arabidopsis thaliana Ler reveals the extent of translocation and inversion polymorphisms.</title>
        <authorList>
            <person name="Zapata L."/>
            <person name="Ding J."/>
            <person name="Willing E.M."/>
            <person name="Hartwig B."/>
            <person name="Bezdan D."/>
            <person name="Jiao W.B."/>
            <person name="Patel V."/>
            <person name="Velikkakam James G."/>
            <person name="Koornneef M."/>
            <person name="Ossowski S."/>
            <person name="Schneeberger K."/>
        </authorList>
    </citation>
    <scope>NUCLEOTIDE SEQUENCE [LARGE SCALE GENOMIC DNA]</scope>
    <source>
        <strain evidence="2">cv. Landsberg erecta</strain>
    </source>
</reference>
<dbReference type="InterPro" id="IPR035979">
    <property type="entry name" value="RBD_domain_sf"/>
</dbReference>
<evidence type="ECO:0008006" key="3">
    <source>
        <dbReference type="Google" id="ProtNLM"/>
    </source>
</evidence>
<name>A0A178V1Y7_ARATH</name>
<comment type="caution">
    <text evidence="1">The sequence shown here is derived from an EMBL/GenBank/DDBJ whole genome shotgun (WGS) entry which is preliminary data.</text>
</comment>
<evidence type="ECO:0000313" key="1">
    <source>
        <dbReference type="EMBL" id="OAO99700.1"/>
    </source>
</evidence>
<dbReference type="ExpressionAtlas" id="A0A178V1Y7">
    <property type="expression patterns" value="baseline and differential"/>
</dbReference>
<dbReference type="Proteomes" id="UP000078284">
    <property type="component" value="Chromosome 4"/>
</dbReference>
<dbReference type="InterPro" id="IPR012677">
    <property type="entry name" value="Nucleotide-bd_a/b_plait_sf"/>
</dbReference>